<proteinExistence type="predicted"/>
<dbReference type="InterPro" id="IPR013154">
    <property type="entry name" value="ADH-like_N"/>
</dbReference>
<dbReference type="GO" id="GO:0016491">
    <property type="term" value="F:oxidoreductase activity"/>
    <property type="evidence" value="ECO:0007669"/>
    <property type="project" value="UniProtKB-KW"/>
</dbReference>
<feature type="domain" description="Enoyl reductase (ER)" evidence="2">
    <location>
        <begin position="10"/>
        <end position="311"/>
    </location>
</feature>
<organism evidence="3 4">
    <name type="scientific">Flavisolibacter tropicus</name>
    <dbReference type="NCBI Taxonomy" id="1492898"/>
    <lineage>
        <taxon>Bacteria</taxon>
        <taxon>Pseudomonadati</taxon>
        <taxon>Bacteroidota</taxon>
        <taxon>Chitinophagia</taxon>
        <taxon>Chitinophagales</taxon>
        <taxon>Chitinophagaceae</taxon>
        <taxon>Flavisolibacter</taxon>
    </lineage>
</organism>
<dbReference type="AlphaFoldDB" id="A0A172TXC0"/>
<protein>
    <submittedName>
        <fullName evidence="3">Oxidoreductase</fullName>
    </submittedName>
</protein>
<dbReference type="SMART" id="SM00829">
    <property type="entry name" value="PKS_ER"/>
    <property type="match status" value="1"/>
</dbReference>
<dbReference type="SUPFAM" id="SSF51735">
    <property type="entry name" value="NAD(P)-binding Rossmann-fold domains"/>
    <property type="match status" value="1"/>
</dbReference>
<dbReference type="Gene3D" id="3.90.180.10">
    <property type="entry name" value="Medium-chain alcohol dehydrogenases, catalytic domain"/>
    <property type="match status" value="1"/>
</dbReference>
<dbReference type="PANTHER" id="PTHR11695:SF294">
    <property type="entry name" value="RETICULON-4-INTERACTING PROTEIN 1, MITOCHONDRIAL"/>
    <property type="match status" value="1"/>
</dbReference>
<evidence type="ECO:0000313" key="3">
    <source>
        <dbReference type="EMBL" id="ANE51751.1"/>
    </source>
</evidence>
<reference evidence="4" key="1">
    <citation type="submission" date="2015-01" db="EMBL/GenBank/DDBJ databases">
        <title>Flavisolibacter sp./LCS9/ whole genome sequencing.</title>
        <authorList>
            <person name="Kim M.K."/>
            <person name="Srinivasan S."/>
            <person name="Lee J.-J."/>
        </authorList>
    </citation>
    <scope>NUCLEOTIDE SEQUENCE [LARGE SCALE GENOMIC DNA]</scope>
    <source>
        <strain evidence="4">LCS9</strain>
    </source>
</reference>
<dbReference type="Proteomes" id="UP000077177">
    <property type="component" value="Chromosome"/>
</dbReference>
<dbReference type="RefSeq" id="WP_066405875.1">
    <property type="nucleotide sequence ID" value="NZ_CP011390.1"/>
</dbReference>
<gene>
    <name evidence="3" type="ORF">SY85_15860</name>
</gene>
<dbReference type="PANTHER" id="PTHR11695">
    <property type="entry name" value="ALCOHOL DEHYDROGENASE RELATED"/>
    <property type="match status" value="1"/>
</dbReference>
<dbReference type="KEGG" id="fla:SY85_15860"/>
<sequence length="314" mass="33228">MKAIVLTEAGGIENLQLQEVQTPTPGANEVLVEVAAISINPVDIKTRKGGAFYERLKADGPPILGWDIAGHVVAVGSNVTQFSIGDEVFGMINFPGSGKAYAQYVTAPETHLAKKPAGVSHQQAAATTLAALTAWQALVQQAHLQRDQRVLVHAAAGGVGHFAIQIARHLGAYVIGTASGANADFIQSLGAHQHIDYTQQNFEDVVNNVDVVLDPIGGEVTRRSIAVVKPGGTIISIVGGVKEPLQPLIAERGILASNYLVHSSGEDMQQLAQLLEAGALKPYISHQYGFDQIAAAHEQIETSHTKGKLVVNIR</sequence>
<dbReference type="OrthoDB" id="634508at2"/>
<dbReference type="CDD" id="cd05289">
    <property type="entry name" value="MDR_like_2"/>
    <property type="match status" value="1"/>
</dbReference>
<name>A0A172TXC0_9BACT</name>
<dbReference type="SUPFAM" id="SSF50129">
    <property type="entry name" value="GroES-like"/>
    <property type="match status" value="1"/>
</dbReference>
<evidence type="ECO:0000259" key="2">
    <source>
        <dbReference type="SMART" id="SM00829"/>
    </source>
</evidence>
<reference evidence="3 4" key="2">
    <citation type="journal article" date="2016" name="Int. J. Syst. Evol. Microbiol.">
        <title>Flavisolibacter tropicus sp. nov., isolated from tropical soil.</title>
        <authorList>
            <person name="Lee J.J."/>
            <person name="Kang M.S."/>
            <person name="Kim G.S."/>
            <person name="Lee C.S."/>
            <person name="Lim S."/>
            <person name="Lee J."/>
            <person name="Roh S.H."/>
            <person name="Kang H."/>
            <person name="Ha J.M."/>
            <person name="Bae S."/>
            <person name="Jung H.Y."/>
            <person name="Kim M.K."/>
        </authorList>
    </citation>
    <scope>NUCLEOTIDE SEQUENCE [LARGE SCALE GENOMIC DNA]</scope>
    <source>
        <strain evidence="3 4">LCS9</strain>
    </source>
</reference>
<dbReference type="PATRIC" id="fig|1492898.3.peg.3447"/>
<dbReference type="STRING" id="1492898.SY85_15860"/>
<evidence type="ECO:0000313" key="4">
    <source>
        <dbReference type="Proteomes" id="UP000077177"/>
    </source>
</evidence>
<dbReference type="InterPro" id="IPR011032">
    <property type="entry name" value="GroES-like_sf"/>
</dbReference>
<evidence type="ECO:0000256" key="1">
    <source>
        <dbReference type="ARBA" id="ARBA00023002"/>
    </source>
</evidence>
<dbReference type="InterPro" id="IPR020843">
    <property type="entry name" value="ER"/>
</dbReference>
<keyword evidence="4" id="KW-1185">Reference proteome</keyword>
<keyword evidence="1" id="KW-0560">Oxidoreductase</keyword>
<dbReference type="Gene3D" id="3.40.50.720">
    <property type="entry name" value="NAD(P)-binding Rossmann-like Domain"/>
    <property type="match status" value="1"/>
</dbReference>
<dbReference type="PROSITE" id="PS01162">
    <property type="entry name" value="QOR_ZETA_CRYSTAL"/>
    <property type="match status" value="1"/>
</dbReference>
<dbReference type="GO" id="GO:0008270">
    <property type="term" value="F:zinc ion binding"/>
    <property type="evidence" value="ECO:0007669"/>
    <property type="project" value="InterPro"/>
</dbReference>
<dbReference type="InterPro" id="IPR002364">
    <property type="entry name" value="Quin_OxRdtase/zeta-crystal_CS"/>
</dbReference>
<dbReference type="InterPro" id="IPR050700">
    <property type="entry name" value="YIM1/Zinc_Alcohol_DH_Fams"/>
</dbReference>
<accession>A0A172TXC0</accession>
<dbReference type="EMBL" id="CP011390">
    <property type="protein sequence ID" value="ANE51751.1"/>
    <property type="molecule type" value="Genomic_DNA"/>
</dbReference>
<dbReference type="Pfam" id="PF13602">
    <property type="entry name" value="ADH_zinc_N_2"/>
    <property type="match status" value="1"/>
</dbReference>
<dbReference type="InterPro" id="IPR036291">
    <property type="entry name" value="NAD(P)-bd_dom_sf"/>
</dbReference>
<dbReference type="Pfam" id="PF08240">
    <property type="entry name" value="ADH_N"/>
    <property type="match status" value="1"/>
</dbReference>